<dbReference type="Gene3D" id="2.40.50.1020">
    <property type="entry name" value="LytTr DNA-binding domain"/>
    <property type="match status" value="1"/>
</dbReference>
<keyword evidence="7" id="KW-1185">Reference proteome</keyword>
<evidence type="ECO:0000259" key="4">
    <source>
        <dbReference type="PROSITE" id="PS50110"/>
    </source>
</evidence>
<feature type="modified residue" description="4-aspartylphosphate" evidence="3">
    <location>
        <position position="55"/>
    </location>
</feature>
<dbReference type="AlphaFoldDB" id="A0A1T4M9B0"/>
<reference evidence="6 7" key="1">
    <citation type="submission" date="2017-02" db="EMBL/GenBank/DDBJ databases">
        <authorList>
            <person name="Peterson S.W."/>
        </authorList>
    </citation>
    <scope>NUCLEOTIDE SEQUENCE [LARGE SCALE GENOMIC DNA]</scope>
    <source>
        <strain evidence="6 7">DSM 15102</strain>
    </source>
</reference>
<evidence type="ECO:0000313" key="6">
    <source>
        <dbReference type="EMBL" id="SJZ63294.1"/>
    </source>
</evidence>
<dbReference type="PROSITE" id="PS50930">
    <property type="entry name" value="HTH_LYTTR"/>
    <property type="match status" value="1"/>
</dbReference>
<organism evidence="6 7">
    <name type="scientific">Garciella nitratireducens DSM 15102</name>
    <dbReference type="NCBI Taxonomy" id="1121911"/>
    <lineage>
        <taxon>Bacteria</taxon>
        <taxon>Bacillati</taxon>
        <taxon>Bacillota</taxon>
        <taxon>Clostridia</taxon>
        <taxon>Eubacteriales</taxon>
        <taxon>Eubacteriaceae</taxon>
        <taxon>Garciella</taxon>
    </lineage>
</organism>
<gene>
    <name evidence="6" type="ORF">SAMN02745973_01240</name>
</gene>
<evidence type="ECO:0000256" key="3">
    <source>
        <dbReference type="PROSITE-ProRule" id="PRU00169"/>
    </source>
</evidence>
<dbReference type="SUPFAM" id="SSF52172">
    <property type="entry name" value="CheY-like"/>
    <property type="match status" value="1"/>
</dbReference>
<dbReference type="Pfam" id="PF00072">
    <property type="entry name" value="Response_reg"/>
    <property type="match status" value="1"/>
</dbReference>
<accession>A0A1T4M9B0</accession>
<dbReference type="InterPro" id="IPR046947">
    <property type="entry name" value="LytR-like"/>
</dbReference>
<dbReference type="Pfam" id="PF04397">
    <property type="entry name" value="LytTR"/>
    <property type="match status" value="1"/>
</dbReference>
<dbReference type="Gene3D" id="3.40.50.2300">
    <property type="match status" value="1"/>
</dbReference>
<dbReference type="OrthoDB" id="113975at2"/>
<dbReference type="EMBL" id="FUWV01000006">
    <property type="protein sequence ID" value="SJZ63294.1"/>
    <property type="molecule type" value="Genomic_DNA"/>
</dbReference>
<dbReference type="PANTHER" id="PTHR37299:SF1">
    <property type="entry name" value="STAGE 0 SPORULATION PROTEIN A HOMOLOG"/>
    <property type="match status" value="1"/>
</dbReference>
<evidence type="ECO:0000259" key="5">
    <source>
        <dbReference type="PROSITE" id="PS50930"/>
    </source>
</evidence>
<evidence type="ECO:0000256" key="1">
    <source>
        <dbReference type="ARBA" id="ARBA00018672"/>
    </source>
</evidence>
<feature type="domain" description="Response regulatory" evidence="4">
    <location>
        <begin position="4"/>
        <end position="118"/>
    </location>
</feature>
<dbReference type="PANTHER" id="PTHR37299">
    <property type="entry name" value="TRANSCRIPTIONAL REGULATOR-RELATED"/>
    <property type="match status" value="1"/>
</dbReference>
<dbReference type="PROSITE" id="PS50110">
    <property type="entry name" value="RESPONSE_REGULATORY"/>
    <property type="match status" value="1"/>
</dbReference>
<proteinExistence type="predicted"/>
<keyword evidence="3" id="KW-0597">Phosphoprotein</keyword>
<sequence>MSIRAVIIDDEYLSTKELIFLLSKISYIDVVGQANCGKEGLDLIRTLQPDLVFLDIEMPDITGMQLSKEILKLGIPCKIIFTTAYDQYAIEAFDVDAVDYILKPYEEKRVIKAAKKAKGIIENEKFKTKKEFANSISLNKLSILKEDTVKLIDIEEIVLIYAEDRNIYIKTEENIFQSHFSLQELENKLGDKGFFRTHRSYLVNLNKIKEVSPWFNGSYVAKVEGFDGEVPISRNKVKSFKEILGI</sequence>
<comment type="function">
    <text evidence="2">May play the central regulatory role in sporulation. It may be an element of the effector pathway responsible for the activation of sporulation genes in response to nutritional stress. Spo0A may act in concert with spo0H (a sigma factor) to control the expression of some genes that are critical to the sporulation process.</text>
</comment>
<dbReference type="RefSeq" id="WP_087678673.1">
    <property type="nucleotide sequence ID" value="NZ_FUWV01000006.1"/>
</dbReference>
<evidence type="ECO:0000313" key="7">
    <source>
        <dbReference type="Proteomes" id="UP000196365"/>
    </source>
</evidence>
<dbReference type="InterPro" id="IPR001789">
    <property type="entry name" value="Sig_transdc_resp-reg_receiver"/>
</dbReference>
<evidence type="ECO:0000256" key="2">
    <source>
        <dbReference type="ARBA" id="ARBA00024867"/>
    </source>
</evidence>
<dbReference type="Proteomes" id="UP000196365">
    <property type="component" value="Unassembled WGS sequence"/>
</dbReference>
<dbReference type="GO" id="GO:0000156">
    <property type="term" value="F:phosphorelay response regulator activity"/>
    <property type="evidence" value="ECO:0007669"/>
    <property type="project" value="InterPro"/>
</dbReference>
<name>A0A1T4M9B0_9FIRM</name>
<dbReference type="InterPro" id="IPR011006">
    <property type="entry name" value="CheY-like_superfamily"/>
</dbReference>
<dbReference type="SMART" id="SM00448">
    <property type="entry name" value="REC"/>
    <property type="match status" value="1"/>
</dbReference>
<protein>
    <recommendedName>
        <fullName evidence="1">Stage 0 sporulation protein A homolog</fullName>
    </recommendedName>
</protein>
<dbReference type="GO" id="GO:0003677">
    <property type="term" value="F:DNA binding"/>
    <property type="evidence" value="ECO:0007669"/>
    <property type="project" value="InterPro"/>
</dbReference>
<dbReference type="SMART" id="SM00850">
    <property type="entry name" value="LytTR"/>
    <property type="match status" value="1"/>
</dbReference>
<dbReference type="InterPro" id="IPR007492">
    <property type="entry name" value="LytTR_DNA-bd_dom"/>
</dbReference>
<feature type="domain" description="HTH LytTR-type" evidence="5">
    <location>
        <begin position="141"/>
        <end position="246"/>
    </location>
</feature>